<dbReference type="AlphaFoldDB" id="A0A5C4M7H2"/>
<organism evidence="1 2">
    <name type="scientific">Amycolatopsis alkalitolerans</name>
    <dbReference type="NCBI Taxonomy" id="2547244"/>
    <lineage>
        <taxon>Bacteria</taxon>
        <taxon>Bacillati</taxon>
        <taxon>Actinomycetota</taxon>
        <taxon>Actinomycetes</taxon>
        <taxon>Pseudonocardiales</taxon>
        <taxon>Pseudonocardiaceae</taxon>
        <taxon>Amycolatopsis</taxon>
    </lineage>
</organism>
<reference evidence="1 2" key="1">
    <citation type="submission" date="2019-06" db="EMBL/GenBank/DDBJ databases">
        <title>Amycolatopsis alkalitolerans sp. nov., isolated from Gastrodia elata Blume.</title>
        <authorList>
            <person name="Narsing Rao M.P."/>
            <person name="Li W.J."/>
        </authorList>
    </citation>
    <scope>NUCLEOTIDE SEQUENCE [LARGE SCALE GENOMIC DNA]</scope>
    <source>
        <strain evidence="1 2">SYSUP0005</strain>
    </source>
</reference>
<comment type="caution">
    <text evidence="1">The sequence shown here is derived from an EMBL/GenBank/DDBJ whole genome shotgun (WGS) entry which is preliminary data.</text>
</comment>
<dbReference type="Proteomes" id="UP000305546">
    <property type="component" value="Unassembled WGS sequence"/>
</dbReference>
<evidence type="ECO:0000313" key="2">
    <source>
        <dbReference type="Proteomes" id="UP000305546"/>
    </source>
</evidence>
<evidence type="ECO:0000313" key="1">
    <source>
        <dbReference type="EMBL" id="TNC28925.1"/>
    </source>
</evidence>
<sequence>MIRRAVVVPQPPLLVPRLSPGPAPDLATLREACVAAAGTLGPVWTAVGVHTRDEVIGPDAAGSFRGYGVDERVRLSAHGTDRDLPLPALIAGWLREQAGAESVQVRLVAEGTRAADCARLGHELDGDLLILGDGSNRHGPGSPGSEDERAPAFDELVAKALAKADTEALLRLDPALARDLGAGGRVPWQVLAGTGGDWHAELLYSAAPFGVAYHVAVWERG</sequence>
<accession>A0A5C4M7H2</accession>
<dbReference type="SUPFAM" id="SSF53213">
    <property type="entry name" value="LigB-like"/>
    <property type="match status" value="1"/>
</dbReference>
<name>A0A5C4M7H2_9PSEU</name>
<dbReference type="Gene3D" id="3.40.830.10">
    <property type="entry name" value="LigB-like"/>
    <property type="match status" value="1"/>
</dbReference>
<dbReference type="OrthoDB" id="4543339at2"/>
<keyword evidence="2" id="KW-1185">Reference proteome</keyword>
<protein>
    <recommendedName>
        <fullName evidence="3">Catalytic LigB subunit of aromatic ring-opening dioxygenase</fullName>
    </recommendedName>
</protein>
<evidence type="ECO:0008006" key="3">
    <source>
        <dbReference type="Google" id="ProtNLM"/>
    </source>
</evidence>
<dbReference type="CDD" id="cd07951">
    <property type="entry name" value="ED_3B_N_AMMECR1"/>
    <property type="match status" value="1"/>
</dbReference>
<dbReference type="RefSeq" id="WP_139094870.1">
    <property type="nucleotide sequence ID" value="NZ_VDFW01000002.1"/>
</dbReference>
<dbReference type="EMBL" id="VDFW01000002">
    <property type="protein sequence ID" value="TNC28925.1"/>
    <property type="molecule type" value="Genomic_DNA"/>
</dbReference>
<proteinExistence type="predicted"/>
<gene>
    <name evidence="1" type="ORF">FG385_02070</name>
</gene>